<dbReference type="Gene3D" id="1.20.58.2220">
    <property type="entry name" value="Formin, FH2 domain"/>
    <property type="match status" value="1"/>
</dbReference>
<dbReference type="Proteomes" id="UP000186817">
    <property type="component" value="Unassembled WGS sequence"/>
</dbReference>
<protein>
    <submittedName>
        <fullName evidence="4">Formin-like protein 4</fullName>
    </submittedName>
</protein>
<dbReference type="OMA" id="LEWYSES"/>
<proteinExistence type="predicted"/>
<dbReference type="PROSITE" id="PS51444">
    <property type="entry name" value="FH2"/>
    <property type="match status" value="1"/>
</dbReference>
<gene>
    <name evidence="4" type="primary">FH4</name>
    <name evidence="4" type="ORF">AK812_SmicGene38689</name>
</gene>
<feature type="compositionally biased region" description="Low complexity" evidence="2">
    <location>
        <begin position="458"/>
        <end position="479"/>
    </location>
</feature>
<dbReference type="CDD" id="cd09272">
    <property type="entry name" value="RNase_HI_RT_Ty1"/>
    <property type="match status" value="1"/>
</dbReference>
<feature type="region of interest" description="Disordered" evidence="2">
    <location>
        <begin position="93"/>
        <end position="116"/>
    </location>
</feature>
<dbReference type="EMBL" id="LSRX01001338">
    <property type="protein sequence ID" value="OLP80851.1"/>
    <property type="molecule type" value="Genomic_DNA"/>
</dbReference>
<dbReference type="SUPFAM" id="SSF101447">
    <property type="entry name" value="Formin homology 2 domain (FH2 domain)"/>
    <property type="match status" value="1"/>
</dbReference>
<feature type="region of interest" description="Disordered" evidence="2">
    <location>
        <begin position="452"/>
        <end position="489"/>
    </location>
</feature>
<dbReference type="InterPro" id="IPR015425">
    <property type="entry name" value="FH2_Formin"/>
</dbReference>
<dbReference type="OrthoDB" id="1668162at2759"/>
<dbReference type="SMART" id="SM00498">
    <property type="entry name" value="FH2"/>
    <property type="match status" value="1"/>
</dbReference>
<organism evidence="4 5">
    <name type="scientific">Symbiodinium microadriaticum</name>
    <name type="common">Dinoflagellate</name>
    <name type="synonym">Zooxanthella microadriatica</name>
    <dbReference type="NCBI Taxonomy" id="2951"/>
    <lineage>
        <taxon>Eukaryota</taxon>
        <taxon>Sar</taxon>
        <taxon>Alveolata</taxon>
        <taxon>Dinophyceae</taxon>
        <taxon>Suessiales</taxon>
        <taxon>Symbiodiniaceae</taxon>
        <taxon>Symbiodinium</taxon>
    </lineage>
</organism>
<feature type="compositionally biased region" description="Basic and acidic residues" evidence="2">
    <location>
        <begin position="999"/>
        <end position="1020"/>
    </location>
</feature>
<feature type="region of interest" description="Disordered" evidence="2">
    <location>
        <begin position="998"/>
        <end position="1022"/>
    </location>
</feature>
<feature type="domain" description="FH2" evidence="3">
    <location>
        <begin position="960"/>
        <end position="1385"/>
    </location>
</feature>
<reference evidence="4 5" key="1">
    <citation type="submission" date="2016-02" db="EMBL/GenBank/DDBJ databases">
        <title>Genome analysis of coral dinoflagellate symbionts highlights evolutionary adaptations to a symbiotic lifestyle.</title>
        <authorList>
            <person name="Aranda M."/>
            <person name="Li Y."/>
            <person name="Liew Y.J."/>
            <person name="Baumgarten S."/>
            <person name="Simakov O."/>
            <person name="Wilson M."/>
            <person name="Piel J."/>
            <person name="Ashoor H."/>
            <person name="Bougouffa S."/>
            <person name="Bajic V.B."/>
            <person name="Ryu T."/>
            <person name="Ravasi T."/>
            <person name="Bayer T."/>
            <person name="Micklem G."/>
            <person name="Kim H."/>
            <person name="Bhak J."/>
            <person name="Lajeunesse T.C."/>
            <person name="Voolstra C.R."/>
        </authorList>
    </citation>
    <scope>NUCLEOTIDE SEQUENCE [LARGE SCALE GENOMIC DNA]</scope>
    <source>
        <strain evidence="4 5">CCMP2467</strain>
    </source>
</reference>
<dbReference type="Pfam" id="PF02181">
    <property type="entry name" value="FH2"/>
    <property type="match status" value="1"/>
</dbReference>
<name>A0A1Q9CD60_SYMMI</name>
<sequence>MTGMERSSIEHTIHSLQKDIDSKATTIKHLQSALDAKSQTINILSKANKNQNKDGGGSLETYIEEVAEEMCKSKLAAKDTEVNRLMELLHDLEERQSTQSGSQPSKAEAQRLEEELEELRRSNAAALAPLREQNEALTEQVHALKEQAQQSASQLSQFREYQSKAFELKSANDALNEQLDAVNEEIQQMQAEHKEELDQLQKELSTLQSDRQAHHQAVAAQIDSKVKAIRLSLESEKQSLEQELEDARENARVQLQAVSSERDHLQLRLHAQEVEVQALRDAVGSVPECEKQSEEQAESQPRRVVQAQQVERAKALREQSQFAFDEMTRHLAEIREAGETERKRLQADLDQQLKQRAAALLEVQNERDSLQTQAEALEQANKAVSLQRDEIARQLREKERINQELADELEEQREQFRTTQQRYGVLSLVHSLQRSTVLPAFSLLRRALPPGGLGAPGPGRDPAGPAGPAGPVEEASYSDAESDDSYGLDDRGQQEFAQLMKDNTFESLFVGADRVSEDATAVTGELQEHMTNIVTSLELFPQMHTGLMQELDKRGFGRELRKFLLLMQRAVGRSVRMASTMAELTDKHANVNVRLKNLLGSKKLEWHMKSLRMSGQHEVLLRFQRNQTKALKADLDDVLEQLGDQCEQNRKVKQELEDARLQLEASKGTQEEELRIQLEASKDSEARLRSQSLEKDLHLREVREQLDAAQKQIQTLEALQAEGADRDGAQGPQPQIEQSLEGSGPRPGPPQGQEDADSVAEPTIASASASGKGQKGKKGPPKKGPPPQGESEPSAVPTPTLPEEDATATPAPKGKGKKGPGPPPPKASQEPAAEEPSTTEDAATAEEPKAKAKGKGKKGPPGPPPAKASPETSEEPSVTEEAAEQQASAVPSKGKGKKGPPMPGKGGPGPAPGPSCEENSQSAEGVEGAAPKKGKPAPPKGGPKGKAAGKGKTALPDVDPGPEPPKHLVGKKFHWTNVVGTRFAGSMFQQIVESLNSNKTEHVEAEPDDQADTKQEPERKPKMHTLLEKLTGTFFKSKEEPPDAAGKDQKEARKKTVAQCLPPKKSQAVEIFLNGCGVNIDHVRRCVLDLDAENLSKVIELYPKGDELQELMDFKKDNDPTVLPWARAEEFLIQLMDISDFKVRAECCLTRGMFSSECDEVERDLTTLHAALTDTCKCENLRKIFTVIMQIGNYLNHGTNKGAQRGFTLDTLPLLSRVEGFEGKAYSLLRFIMDEVDVDVKAGAMLELKFCEEASKLDFDESVRRLSEMQKQLAILEEALGPPGDGEGEGKEKPSRFGEHFEAEMRSFLTDAKLRVSKLQQQSDEVQELSKTSCDLFAEKPRTPAPETLGKLAAFRKVRTRLGAGSRPREGARDKYEGGREECARMVFVDDEGEELHVGSMMAMTTARVPSFEPGGMSSDWIKACKVYNAVLNIEEMIVLWVHRRVVVHPVEPDGPRADGGDPPIPEMDFRGGIPRLAMMCAQEMNDLMKFVEVGGDEISEEEDVRMMNVTHTVDPREVLPVVDAWIPAMEAEPAALDKMAAIKRYKGPEAQRMRKDPNVVIVRCVACGNFSGESAEELGDVCSAGATIDLVRICLAEMNSHQGWIAATDDIKTAFLRAPIPELPNGRKYAMEAPKAMIRAGLAEPGELWNVTDENLHKLVEIDSSGKESIVGYILFYVDDTLAVGPPEYVHGFFDWLEATWETSGREVVSKDSTVRFLGLELSLMESGNLKIAQPGYIDELLRKRQVTGFSKVPFMKEWATDEIPENVDSSPALIKEAQQRSGEILWTTQRTRPDAAYAAMMMARLTTRWPERAIQIAKMILCYYNATKDAAFVVKPQQEARLVLYTDASHSPAGTKSISGSLVLWKGVAICWRAANQSLTALSSAEAELIALSEGAQLLRSVKTTLEDMGIRPEMCELRVDATAAIAVASSGGSWRTRHLRLREHWLSELVNSDECQLMHQLGLDHLADGLTKQLASERAWKLMEAWSFFKGNSSEMKKVTINVAPSDEAAAAASTTQATTASTRQESTIATTHVHEGTLGFSWVSVAGVLGAESGGTQVYTGVDSDYELWIAAIPVTITTVLCWEWSKKTAGGVKKAIKLKMLSSSAGKQKLSKSEGIRSC</sequence>
<feature type="compositionally biased region" description="Polar residues" evidence="2">
    <location>
        <begin position="732"/>
        <end position="741"/>
    </location>
</feature>
<feature type="region of interest" description="Disordered" evidence="2">
    <location>
        <begin position="723"/>
        <end position="969"/>
    </location>
</feature>
<evidence type="ECO:0000256" key="1">
    <source>
        <dbReference type="SAM" id="Coils"/>
    </source>
</evidence>
<keyword evidence="1" id="KW-0175">Coiled coil</keyword>
<feature type="coiled-coil region" evidence="1">
    <location>
        <begin position="335"/>
        <end position="422"/>
    </location>
</feature>
<evidence type="ECO:0000313" key="5">
    <source>
        <dbReference type="Proteomes" id="UP000186817"/>
    </source>
</evidence>
<dbReference type="PANTHER" id="PTHR45725:SF1">
    <property type="entry name" value="DISHEVELLED ASSOCIATED ACTIVATOR OF MORPHOGENESIS, ISOFORM D"/>
    <property type="match status" value="1"/>
</dbReference>
<dbReference type="InterPro" id="IPR051425">
    <property type="entry name" value="Formin_Homology"/>
</dbReference>
<keyword evidence="5" id="KW-1185">Reference proteome</keyword>
<accession>A0A1Q9CD60</accession>
<dbReference type="PANTHER" id="PTHR45725">
    <property type="entry name" value="FORMIN HOMOLOGY 2 FAMILY MEMBER"/>
    <property type="match status" value="1"/>
</dbReference>
<comment type="caution">
    <text evidence="4">The sequence shown here is derived from an EMBL/GenBank/DDBJ whole genome shotgun (WGS) entry which is preliminary data.</text>
</comment>
<evidence type="ECO:0000256" key="2">
    <source>
        <dbReference type="SAM" id="MobiDB-lite"/>
    </source>
</evidence>
<feature type="compositionally biased region" description="Low complexity" evidence="2">
    <location>
        <begin position="830"/>
        <end position="842"/>
    </location>
</feature>
<feature type="coiled-coil region" evidence="1">
    <location>
        <begin position="621"/>
        <end position="673"/>
    </location>
</feature>
<evidence type="ECO:0000313" key="4">
    <source>
        <dbReference type="EMBL" id="OLP80851.1"/>
    </source>
</evidence>
<feature type="compositionally biased region" description="Acidic residues" evidence="2">
    <location>
        <begin position="872"/>
        <end position="883"/>
    </location>
</feature>
<dbReference type="InterPro" id="IPR042201">
    <property type="entry name" value="FH2_Formin_sf"/>
</dbReference>
<evidence type="ECO:0000259" key="3">
    <source>
        <dbReference type="PROSITE" id="PS51444"/>
    </source>
</evidence>